<gene>
    <name evidence="1" type="ORF">BN000_03020</name>
</gene>
<evidence type="ECO:0000313" key="2">
    <source>
        <dbReference type="Proteomes" id="UP000199087"/>
    </source>
</evidence>
<proteinExistence type="predicted"/>
<keyword evidence="1" id="KW-0012">Acyltransferase</keyword>
<accession>A0A0U1NYK4</accession>
<keyword evidence="2" id="KW-1185">Reference proteome</keyword>
<name>A0A0U1NYK4_9BACI</name>
<dbReference type="Pfam" id="PF02450">
    <property type="entry name" value="LCAT"/>
    <property type="match status" value="1"/>
</dbReference>
<dbReference type="AlphaFoldDB" id="A0A0U1NYK4"/>
<reference evidence="2" key="1">
    <citation type="submission" date="2015-05" db="EMBL/GenBank/DDBJ databases">
        <authorList>
            <person name="Urmite Genomes"/>
        </authorList>
    </citation>
    <scope>NUCLEOTIDE SEQUENCE [LARGE SCALE GENOMIC DNA]</scope>
    <source>
        <strain evidence="2">LF1</strain>
    </source>
</reference>
<sequence length="375" mass="42165">MTVPTILIPGIEGTKLVNTNTLNFDTIWSLIKSKYGTIYDLALKQDSRFEVSPTSIIERSDVEDAAYCDVVHNLENKTCSPVYIFGYDWRKSSSEIATHLAAYIEYLKQKLSVKSFNFVAHSMGAMVFSCFLKQLQGNYETVDHAVLATVPFKGSVRALIALTVGEGGIPFPLFNSNDEFRKIARTFPSVFEMCPTYQNAVVFENGTDVDLFNPNHWQSNIGDDDWGMFLDRVNQMKTFWDSQNPAMLDLRDLPQEMKKKFLILAGVGEKTKKKVIVQPQSPDGRAKNFFNFDSPDSDGIDGDGSIPLESASIYKDDILTLSVKKKWTDLSMHPLFLNDGRVQTLITRFLLNNTSDNTSGTPWWSVLDGSVVQVK</sequence>
<protein>
    <submittedName>
        <fullName evidence="1">Putative prophage LambdaBa01, acyltransferase</fullName>
    </submittedName>
</protein>
<dbReference type="PANTHER" id="PTHR11440">
    <property type="entry name" value="LECITHIN-CHOLESTEROL ACYLTRANSFERASE-RELATED"/>
    <property type="match status" value="1"/>
</dbReference>
<dbReference type="GO" id="GO:0008374">
    <property type="term" value="F:O-acyltransferase activity"/>
    <property type="evidence" value="ECO:0007669"/>
    <property type="project" value="InterPro"/>
</dbReference>
<dbReference type="EMBL" id="CVRB01000003">
    <property type="protein sequence ID" value="CRK83063.1"/>
    <property type="molecule type" value="Genomic_DNA"/>
</dbReference>
<dbReference type="GO" id="GO:0006629">
    <property type="term" value="P:lipid metabolic process"/>
    <property type="evidence" value="ECO:0007669"/>
    <property type="project" value="InterPro"/>
</dbReference>
<dbReference type="STRING" id="1499688.BN000_03020"/>
<dbReference type="Gene3D" id="3.40.50.1820">
    <property type="entry name" value="alpha/beta hydrolase"/>
    <property type="match status" value="1"/>
</dbReference>
<organism evidence="1 2">
    <name type="scientific">Neobacillus massiliamazoniensis</name>
    <dbReference type="NCBI Taxonomy" id="1499688"/>
    <lineage>
        <taxon>Bacteria</taxon>
        <taxon>Bacillati</taxon>
        <taxon>Bacillota</taxon>
        <taxon>Bacilli</taxon>
        <taxon>Bacillales</taxon>
        <taxon>Bacillaceae</taxon>
        <taxon>Neobacillus</taxon>
    </lineage>
</organism>
<dbReference type="InterPro" id="IPR029058">
    <property type="entry name" value="AB_hydrolase_fold"/>
</dbReference>
<dbReference type="InterPro" id="IPR003386">
    <property type="entry name" value="LACT/PDAT_acylTrfase"/>
</dbReference>
<dbReference type="Proteomes" id="UP000199087">
    <property type="component" value="Unassembled WGS sequence"/>
</dbReference>
<evidence type="ECO:0000313" key="1">
    <source>
        <dbReference type="EMBL" id="CRK83063.1"/>
    </source>
</evidence>
<dbReference type="SUPFAM" id="SSF53474">
    <property type="entry name" value="alpha/beta-Hydrolases"/>
    <property type="match status" value="1"/>
</dbReference>
<keyword evidence="1" id="KW-0808">Transferase</keyword>
<dbReference type="RefSeq" id="WP_176699814.1">
    <property type="nucleotide sequence ID" value="NZ_CVRB01000003.1"/>
</dbReference>